<dbReference type="InterPro" id="IPR012349">
    <property type="entry name" value="Split_barrel_FMN-bd"/>
</dbReference>
<dbReference type="InterPro" id="IPR011576">
    <property type="entry name" value="Pyridox_Oxase_N"/>
</dbReference>
<protein>
    <submittedName>
        <fullName evidence="2">Pyridoxamine 5-phosphate oxidase</fullName>
    </submittedName>
</protein>
<accession>A0A1Q4VBP1</accession>
<comment type="caution">
    <text evidence="2">The sequence shown here is derived from an EMBL/GenBank/DDBJ whole genome shotgun (WGS) entry which is preliminary data.</text>
</comment>
<name>A0A1Q4VBP1_9ACTN</name>
<evidence type="ECO:0000259" key="1">
    <source>
        <dbReference type="Pfam" id="PF01243"/>
    </source>
</evidence>
<dbReference type="Proteomes" id="UP000186455">
    <property type="component" value="Unassembled WGS sequence"/>
</dbReference>
<feature type="domain" description="Pyridoxamine 5'-phosphate oxidase N-terminal" evidence="1">
    <location>
        <begin position="32"/>
        <end position="147"/>
    </location>
</feature>
<organism evidence="2 3">
    <name type="scientific">Streptomyces uncialis</name>
    <dbReference type="NCBI Taxonomy" id="1048205"/>
    <lineage>
        <taxon>Bacteria</taxon>
        <taxon>Bacillati</taxon>
        <taxon>Actinomycetota</taxon>
        <taxon>Actinomycetes</taxon>
        <taxon>Kitasatosporales</taxon>
        <taxon>Streptomycetaceae</taxon>
        <taxon>Streptomyces</taxon>
    </lineage>
</organism>
<dbReference type="InterPro" id="IPR024029">
    <property type="entry name" value="Pyridox_Oxase_FMN-dep"/>
</dbReference>
<dbReference type="NCBIfam" id="TIGR04025">
    <property type="entry name" value="PPOX_FMN_DR2398"/>
    <property type="match status" value="1"/>
</dbReference>
<dbReference type="PANTHER" id="PTHR42815:SF2">
    <property type="entry name" value="FAD-BINDING, PUTATIVE (AFU_ORTHOLOGUE AFUA_6G07600)-RELATED"/>
    <property type="match status" value="1"/>
</dbReference>
<gene>
    <name evidence="2" type="ORF">AB852_11705</name>
</gene>
<dbReference type="Gene3D" id="2.30.110.10">
    <property type="entry name" value="Electron Transport, Fmn-binding Protein, Chain A"/>
    <property type="match status" value="1"/>
</dbReference>
<dbReference type="Pfam" id="PF01243">
    <property type="entry name" value="PNPOx_N"/>
    <property type="match status" value="1"/>
</dbReference>
<reference evidence="2 3" key="1">
    <citation type="submission" date="2015-06" db="EMBL/GenBank/DDBJ databases">
        <title>Cloning and characterization of the uncialamcin biosynthetic gene cluster.</title>
        <authorList>
            <person name="Yan X."/>
            <person name="Huang T."/>
            <person name="Ge H."/>
            <person name="Shen B."/>
        </authorList>
    </citation>
    <scope>NUCLEOTIDE SEQUENCE [LARGE SCALE GENOMIC DNA]</scope>
    <source>
        <strain evidence="2 3">DCA2648</strain>
    </source>
</reference>
<dbReference type="PANTHER" id="PTHR42815">
    <property type="entry name" value="FAD-BINDING, PUTATIVE (AFU_ORTHOLOGUE AFUA_6G07600)-RELATED"/>
    <property type="match status" value="1"/>
</dbReference>
<sequence length="165" mass="17900">MGSAAELREILGEPHPIVIDKVHTRLDADDLDVLARSAFCLMATSDAHGSCDVSPRGDVPGFTHVVAPGTLALPERRGNRRGDSLHNILGNPHAGLLYLVPGSQDVLRINGRARVLTDAPFFDAMASRGRRPDLAVLIEIDEVYRHCAASLNRSGLWDTTTWESV</sequence>
<dbReference type="EMBL" id="LFBV01000002">
    <property type="protein sequence ID" value="OKH95264.1"/>
    <property type="molecule type" value="Genomic_DNA"/>
</dbReference>
<evidence type="ECO:0000313" key="3">
    <source>
        <dbReference type="Proteomes" id="UP000186455"/>
    </source>
</evidence>
<keyword evidence="3" id="KW-1185">Reference proteome</keyword>
<proteinExistence type="predicted"/>
<dbReference type="SUPFAM" id="SSF50475">
    <property type="entry name" value="FMN-binding split barrel"/>
    <property type="match status" value="1"/>
</dbReference>
<dbReference type="STRING" id="1048205.AB852_11705"/>
<evidence type="ECO:0000313" key="2">
    <source>
        <dbReference type="EMBL" id="OKH95264.1"/>
    </source>
</evidence>
<dbReference type="AlphaFoldDB" id="A0A1Q4VBP1"/>